<dbReference type="EMBL" id="JANHOG010002556">
    <property type="protein sequence ID" value="KAJ3522193.1"/>
    <property type="molecule type" value="Genomic_DNA"/>
</dbReference>
<name>A0ACC1RLL4_9APHY</name>
<evidence type="ECO:0000313" key="1">
    <source>
        <dbReference type="EMBL" id="KAJ3522193.1"/>
    </source>
</evidence>
<keyword evidence="2" id="KW-1185">Reference proteome</keyword>
<dbReference type="Proteomes" id="UP001148662">
    <property type="component" value="Unassembled WGS sequence"/>
</dbReference>
<accession>A0ACC1RLL4</accession>
<organism evidence="1 2">
    <name type="scientific">Phlebia brevispora</name>
    <dbReference type="NCBI Taxonomy" id="194682"/>
    <lineage>
        <taxon>Eukaryota</taxon>
        <taxon>Fungi</taxon>
        <taxon>Dikarya</taxon>
        <taxon>Basidiomycota</taxon>
        <taxon>Agaricomycotina</taxon>
        <taxon>Agaricomycetes</taxon>
        <taxon>Polyporales</taxon>
        <taxon>Meruliaceae</taxon>
        <taxon>Phlebia</taxon>
    </lineage>
</organism>
<sequence length="554" mass="60195">MRGHDTFLGDIDANLDPLLAMSRPMYGDMYESTVAPEDAGAMSEFWMTQPDQLGADGFMPSMFTGDGTIDPSLLGGLPMQMSQPPYSSPPLSPAGSVEMEASGEYYTGLIPPSSSRPTSPIAGPSNIKRGPGRPEGSAKGKGKGTPKEELESVRNYASAETHAEGTGQEHPRFKPVRKPGEYFGFAPDVNAVAGDLSAENIVAGRRNRKISTRGRESMMSSEKIAKVYLGSLIDEGSGSQNADSRSPSVSLSHPPKEMRQNSAKETKRVISTEPKQVRRRRSQVAKGPGPAHPYCHQCRRAAPIRKMRCSATREDGLPCGLRFCERCVLIRYPDMVFDDTVNDFVCPKCSGFCNCTHCCDKRGEQYVSTRGVKTNVPKISAPDGDVSLDESSSLSKVRRKAKQVRIVTPEDVPLDPSMMLPDGASWGTVYTVDGCERMGSAVVLSKRKQQLALQLSKPPLRRFIGIPQRGWKFQADSEAPDPPPPKGRAYIGSPQPMYEWYVKQCFDGELTPTSSDDETQADEGAESGMRSIPSDDLPFLIANVIASANNGTVL</sequence>
<comment type="caution">
    <text evidence="1">The sequence shown here is derived from an EMBL/GenBank/DDBJ whole genome shotgun (WGS) entry which is preliminary data.</text>
</comment>
<reference evidence="1" key="1">
    <citation type="submission" date="2022-07" db="EMBL/GenBank/DDBJ databases">
        <title>Genome Sequence of Phlebia brevispora.</title>
        <authorList>
            <person name="Buettner E."/>
        </authorList>
    </citation>
    <scope>NUCLEOTIDE SEQUENCE</scope>
    <source>
        <strain evidence="1">MPL23</strain>
    </source>
</reference>
<protein>
    <submittedName>
        <fullName evidence="1">Uncharacterized protein</fullName>
    </submittedName>
</protein>
<evidence type="ECO:0000313" key="2">
    <source>
        <dbReference type="Proteomes" id="UP001148662"/>
    </source>
</evidence>
<gene>
    <name evidence="1" type="ORF">NM688_g8907</name>
</gene>
<proteinExistence type="predicted"/>